<reference evidence="2" key="2">
    <citation type="submission" date="2023-04" db="EMBL/GenBank/DDBJ databases">
        <authorList>
            <person name="Bruccoleri R.E."/>
            <person name="Oakeley E.J."/>
            <person name="Faust A.-M."/>
            <person name="Dessus-Babus S."/>
            <person name="Altorfer M."/>
            <person name="Burckhardt D."/>
            <person name="Oertli M."/>
            <person name="Naumann U."/>
            <person name="Petersen F."/>
            <person name="Wong J."/>
        </authorList>
    </citation>
    <scope>NUCLEOTIDE SEQUENCE</scope>
    <source>
        <strain evidence="2">GSM-AAB239-AS_SAM_17_03QT</strain>
        <tissue evidence="2">Leaf</tissue>
    </source>
</reference>
<dbReference type="GO" id="GO:0016301">
    <property type="term" value="F:kinase activity"/>
    <property type="evidence" value="ECO:0007669"/>
    <property type="project" value="UniProtKB-KW"/>
</dbReference>
<dbReference type="Proteomes" id="UP001140949">
    <property type="component" value="Unassembled WGS sequence"/>
</dbReference>
<evidence type="ECO:0000256" key="1">
    <source>
        <dbReference type="SAM" id="MobiDB-lite"/>
    </source>
</evidence>
<protein>
    <submittedName>
        <fullName evidence="2">Proline-rich receptor-like protein kinase PERK9</fullName>
    </submittedName>
</protein>
<feature type="region of interest" description="Disordered" evidence="1">
    <location>
        <begin position="1"/>
        <end position="153"/>
    </location>
</feature>
<keyword evidence="3" id="KW-1185">Reference proteome</keyword>
<keyword evidence="2" id="KW-0808">Transferase</keyword>
<organism evidence="2 3">
    <name type="scientific">Iris pallida</name>
    <name type="common">Sweet iris</name>
    <dbReference type="NCBI Taxonomy" id="29817"/>
    <lineage>
        <taxon>Eukaryota</taxon>
        <taxon>Viridiplantae</taxon>
        <taxon>Streptophyta</taxon>
        <taxon>Embryophyta</taxon>
        <taxon>Tracheophyta</taxon>
        <taxon>Spermatophyta</taxon>
        <taxon>Magnoliopsida</taxon>
        <taxon>Liliopsida</taxon>
        <taxon>Asparagales</taxon>
        <taxon>Iridaceae</taxon>
        <taxon>Iridoideae</taxon>
        <taxon>Irideae</taxon>
        <taxon>Iris</taxon>
    </lineage>
</organism>
<name>A0AAX6H9L1_IRIPA</name>
<proteinExistence type="predicted"/>
<feature type="compositionally biased region" description="Basic and acidic residues" evidence="1">
    <location>
        <begin position="56"/>
        <end position="71"/>
    </location>
</feature>
<feature type="compositionally biased region" description="Polar residues" evidence="1">
    <location>
        <begin position="11"/>
        <end position="23"/>
    </location>
</feature>
<feature type="compositionally biased region" description="Basic residues" evidence="1">
    <location>
        <begin position="72"/>
        <end position="83"/>
    </location>
</feature>
<dbReference type="AlphaFoldDB" id="A0AAX6H9L1"/>
<feature type="compositionally biased region" description="Basic residues" evidence="1">
    <location>
        <begin position="41"/>
        <end position="55"/>
    </location>
</feature>
<reference evidence="2" key="1">
    <citation type="journal article" date="2023" name="GigaByte">
        <title>Genome assembly of the bearded iris, Iris pallida Lam.</title>
        <authorList>
            <person name="Bruccoleri R.E."/>
            <person name="Oakeley E.J."/>
            <person name="Faust A.M.E."/>
            <person name="Altorfer M."/>
            <person name="Dessus-Babus S."/>
            <person name="Burckhardt D."/>
            <person name="Oertli M."/>
            <person name="Naumann U."/>
            <person name="Petersen F."/>
            <person name="Wong J."/>
        </authorList>
    </citation>
    <scope>NUCLEOTIDE SEQUENCE</scope>
    <source>
        <strain evidence="2">GSM-AAB239-AS_SAM_17_03QT</strain>
    </source>
</reference>
<gene>
    <name evidence="2" type="ORF">M6B38_323400</name>
</gene>
<keyword evidence="2" id="KW-0675">Receptor</keyword>
<dbReference type="EMBL" id="JANAVB010011200">
    <property type="protein sequence ID" value="KAJ6837729.1"/>
    <property type="molecule type" value="Genomic_DNA"/>
</dbReference>
<evidence type="ECO:0000313" key="3">
    <source>
        <dbReference type="Proteomes" id="UP001140949"/>
    </source>
</evidence>
<sequence>MTAAIAAPILQPQSRHTQHSPQPIDTKPPTHSPPTVTTINHRLHRHTPPRPPNTKHRIERDIIERGRENLRRRSSHSRRHRHCQPSTAPQPDQPPSLGSAELDLVPPARSRHCGPDRAPPGLFFADAPIRLPSPSARSSRRAPLRRFTASAPP</sequence>
<accession>A0AAX6H9L1</accession>
<comment type="caution">
    <text evidence="2">The sequence shown here is derived from an EMBL/GenBank/DDBJ whole genome shotgun (WGS) entry which is preliminary data.</text>
</comment>
<keyword evidence="2" id="KW-0418">Kinase</keyword>
<evidence type="ECO:0000313" key="2">
    <source>
        <dbReference type="EMBL" id="KAJ6837729.1"/>
    </source>
</evidence>